<feature type="compositionally biased region" description="Acidic residues" evidence="1">
    <location>
        <begin position="293"/>
        <end position="303"/>
    </location>
</feature>
<sequence length="369" mass="40468">CPSHRQHMDRARVHTPPELWDQISDPCAEQIGARLSGAVEALGPVRRASRSPSPVPPGVVESGDSSASPKEKQKRKKKKKKRRSSSEPGAEEILPADEVSTMRARRTPCKYGEGCYRRNPEHRSRFSHPGDDDYPGDPAAEVREVDVGRAASSDPRTRTFDEDRRTRTVRFDSRFDSPRSPSRTVSLGEDSAEPAATPERSVSDPRIVSVPMAEPEVEIGGATNAASWVVSDGHSVEGAPVTPGPARTSCRYGAGCHNFRDAHRARFAHPGDPDHPDTVTMPLRGDSATVEPAEPDPNTDSDEDKAAVDFPHRKAGFNRHLAILLAKASCLLCALVTVMVMCIFTFNSLHILNEDQQLVAKYWWGEKIT</sequence>
<feature type="compositionally biased region" description="Basic and acidic residues" evidence="1">
    <location>
        <begin position="115"/>
        <end position="131"/>
    </location>
</feature>
<keyword evidence="2" id="KW-0812">Transmembrane</keyword>
<feature type="transmembrane region" description="Helical" evidence="2">
    <location>
        <begin position="321"/>
        <end position="346"/>
    </location>
</feature>
<evidence type="ECO:0000256" key="2">
    <source>
        <dbReference type="SAM" id="Phobius"/>
    </source>
</evidence>
<dbReference type="InterPro" id="IPR019406">
    <property type="entry name" value="APLF_PBZ"/>
</dbReference>
<feature type="region of interest" description="Disordered" evidence="1">
    <location>
        <begin position="266"/>
        <end position="305"/>
    </location>
</feature>
<dbReference type="GO" id="GO:0006302">
    <property type="term" value="P:double-strand break repair"/>
    <property type="evidence" value="ECO:0007669"/>
    <property type="project" value="InterPro"/>
</dbReference>
<dbReference type="EMBL" id="CAUJNA010000851">
    <property type="protein sequence ID" value="CAJ1381886.1"/>
    <property type="molecule type" value="Genomic_DNA"/>
</dbReference>
<feature type="non-terminal residue" evidence="4">
    <location>
        <position position="369"/>
    </location>
</feature>
<evidence type="ECO:0000256" key="1">
    <source>
        <dbReference type="SAM" id="MobiDB-lite"/>
    </source>
</evidence>
<keyword evidence="2" id="KW-1133">Transmembrane helix</keyword>
<feature type="region of interest" description="Disordered" evidence="1">
    <location>
        <begin position="1"/>
        <end position="23"/>
    </location>
</feature>
<feature type="compositionally biased region" description="Basic and acidic residues" evidence="1">
    <location>
        <begin position="155"/>
        <end position="177"/>
    </location>
</feature>
<feature type="compositionally biased region" description="Basic and acidic residues" evidence="1">
    <location>
        <begin position="1"/>
        <end position="12"/>
    </location>
</feature>
<dbReference type="Proteomes" id="UP001178507">
    <property type="component" value="Unassembled WGS sequence"/>
</dbReference>
<keyword evidence="2" id="KW-0472">Membrane</keyword>
<dbReference type="AlphaFoldDB" id="A0AA36MVZ4"/>
<dbReference type="GO" id="GO:0003906">
    <property type="term" value="F:DNA-(apurinic or apyrimidinic site) endonuclease activity"/>
    <property type="evidence" value="ECO:0007669"/>
    <property type="project" value="InterPro"/>
</dbReference>
<dbReference type="PANTHER" id="PTHR21315:SF2">
    <property type="entry name" value="APRATAXIN AND PNK-LIKE FACTOR"/>
    <property type="match status" value="1"/>
</dbReference>
<evidence type="ECO:0000259" key="3">
    <source>
        <dbReference type="Pfam" id="PF10283"/>
    </source>
</evidence>
<feature type="compositionally biased region" description="Low complexity" evidence="1">
    <location>
        <begin position="43"/>
        <end position="66"/>
    </location>
</feature>
<dbReference type="PANTHER" id="PTHR21315">
    <property type="entry name" value="APRATAXIN AND PNK-LIKE FACTOR-RELATED"/>
    <property type="match status" value="1"/>
</dbReference>
<feature type="non-terminal residue" evidence="4">
    <location>
        <position position="1"/>
    </location>
</feature>
<gene>
    <name evidence="4" type="ORF">EVOR1521_LOCUS9431</name>
</gene>
<dbReference type="InterPro" id="IPR039253">
    <property type="entry name" value="APLF"/>
</dbReference>
<evidence type="ECO:0000313" key="5">
    <source>
        <dbReference type="Proteomes" id="UP001178507"/>
    </source>
</evidence>
<feature type="region of interest" description="Disordered" evidence="1">
    <location>
        <begin position="42"/>
        <end position="204"/>
    </location>
</feature>
<dbReference type="GO" id="GO:0005634">
    <property type="term" value="C:nucleus"/>
    <property type="evidence" value="ECO:0007669"/>
    <property type="project" value="TreeGrafter"/>
</dbReference>
<dbReference type="GO" id="GO:0035861">
    <property type="term" value="C:site of double-strand break"/>
    <property type="evidence" value="ECO:0007669"/>
    <property type="project" value="TreeGrafter"/>
</dbReference>
<accession>A0AA36MVZ4</accession>
<name>A0AA36MVZ4_9DINO</name>
<protein>
    <recommendedName>
        <fullName evidence="3">PBZ-type domain-containing protein</fullName>
    </recommendedName>
</protein>
<reference evidence="4" key="1">
    <citation type="submission" date="2023-08" db="EMBL/GenBank/DDBJ databases">
        <authorList>
            <person name="Chen Y."/>
            <person name="Shah S."/>
            <person name="Dougan E. K."/>
            <person name="Thang M."/>
            <person name="Chan C."/>
        </authorList>
    </citation>
    <scope>NUCLEOTIDE SEQUENCE</scope>
</reference>
<feature type="domain" description="PBZ-type" evidence="3">
    <location>
        <begin position="106"/>
        <end position="131"/>
    </location>
</feature>
<dbReference type="Pfam" id="PF10283">
    <property type="entry name" value="zf-CCHH"/>
    <property type="match status" value="1"/>
</dbReference>
<evidence type="ECO:0000313" key="4">
    <source>
        <dbReference type="EMBL" id="CAJ1381886.1"/>
    </source>
</evidence>
<proteinExistence type="predicted"/>
<feature type="compositionally biased region" description="Basic and acidic residues" evidence="1">
    <location>
        <begin position="266"/>
        <end position="277"/>
    </location>
</feature>
<organism evidence="4 5">
    <name type="scientific">Effrenium voratum</name>
    <dbReference type="NCBI Taxonomy" id="2562239"/>
    <lineage>
        <taxon>Eukaryota</taxon>
        <taxon>Sar</taxon>
        <taxon>Alveolata</taxon>
        <taxon>Dinophyceae</taxon>
        <taxon>Suessiales</taxon>
        <taxon>Symbiodiniaceae</taxon>
        <taxon>Effrenium</taxon>
    </lineage>
</organism>
<keyword evidence="5" id="KW-1185">Reference proteome</keyword>
<feature type="compositionally biased region" description="Basic residues" evidence="1">
    <location>
        <begin position="72"/>
        <end position="83"/>
    </location>
</feature>
<comment type="caution">
    <text evidence="4">The sequence shown here is derived from an EMBL/GenBank/DDBJ whole genome shotgun (WGS) entry which is preliminary data.</text>
</comment>
<dbReference type="GO" id="GO:0008408">
    <property type="term" value="F:3'-5' exonuclease activity"/>
    <property type="evidence" value="ECO:0007669"/>
    <property type="project" value="InterPro"/>
</dbReference>